<keyword evidence="6" id="KW-0645">Protease</keyword>
<dbReference type="Gene3D" id="3.40.50.200">
    <property type="entry name" value="Peptidase S8/S53 domain"/>
    <property type="match status" value="1"/>
</dbReference>
<dbReference type="InterPro" id="IPR000209">
    <property type="entry name" value="Peptidase_S8/S53_dom"/>
</dbReference>
<dbReference type="SUPFAM" id="SSF52743">
    <property type="entry name" value="Subtilisin-like"/>
    <property type="match status" value="1"/>
</dbReference>
<organism evidence="6 7">
    <name type="scientific">Canna indica</name>
    <name type="common">Indian-shot</name>
    <dbReference type="NCBI Taxonomy" id="4628"/>
    <lineage>
        <taxon>Eukaryota</taxon>
        <taxon>Viridiplantae</taxon>
        <taxon>Streptophyta</taxon>
        <taxon>Embryophyta</taxon>
        <taxon>Tracheophyta</taxon>
        <taxon>Spermatophyta</taxon>
        <taxon>Magnoliopsida</taxon>
        <taxon>Liliopsida</taxon>
        <taxon>Zingiberales</taxon>
        <taxon>Cannaceae</taxon>
        <taxon>Canna</taxon>
    </lineage>
</organism>
<protein>
    <submittedName>
        <fullName evidence="6">Subtilisin-like protease SBT1.2</fullName>
    </submittedName>
</protein>
<evidence type="ECO:0000256" key="2">
    <source>
        <dbReference type="ARBA" id="ARBA00022729"/>
    </source>
</evidence>
<dbReference type="Pfam" id="PF02225">
    <property type="entry name" value="PA"/>
    <property type="match status" value="1"/>
</dbReference>
<evidence type="ECO:0000259" key="5">
    <source>
        <dbReference type="Pfam" id="PF02225"/>
    </source>
</evidence>
<dbReference type="GO" id="GO:0004252">
    <property type="term" value="F:serine-type endopeptidase activity"/>
    <property type="evidence" value="ECO:0007669"/>
    <property type="project" value="InterPro"/>
</dbReference>
<feature type="domain" description="PA" evidence="5">
    <location>
        <begin position="116"/>
        <end position="187"/>
    </location>
</feature>
<dbReference type="Gene3D" id="3.50.30.30">
    <property type="match status" value="1"/>
</dbReference>
<proteinExistence type="inferred from homology"/>
<evidence type="ECO:0000259" key="4">
    <source>
        <dbReference type="Pfam" id="PF00082"/>
    </source>
</evidence>
<dbReference type="InterPro" id="IPR036852">
    <property type="entry name" value="Peptidase_S8/S53_dom_sf"/>
</dbReference>
<name>A0AAQ3KKW6_9LILI</name>
<dbReference type="InterPro" id="IPR045051">
    <property type="entry name" value="SBT"/>
</dbReference>
<dbReference type="CDD" id="cd02120">
    <property type="entry name" value="PA_subtilisin_like"/>
    <property type="match status" value="1"/>
</dbReference>
<feature type="domain" description="Peptidase S8/S53" evidence="4">
    <location>
        <begin position="2"/>
        <end position="72"/>
    </location>
</feature>
<sequence>MEAAVEDGVDVLSLSLGSEPSPFYSDPVALGGFNAINKGIFVSCAAGNSKPSHNTVSNDAPWLLMVAASSMDGLFVATVKIGNGEEFEGESIYQPADFQSKMLALIYPGFINGLLETYHCTNGSLKNIDVRGKLVLCDHGGNIGIVKKGGIIKEAGDAGMILINAPKEGYSTLANVHALPASHIPYAYG</sequence>
<gene>
    <name evidence="6" type="ORF">Cni_G19344</name>
</gene>
<keyword evidence="6" id="KW-0378">Hydrolase</keyword>
<comment type="similarity">
    <text evidence="1 3">Belongs to the peptidase S8 family.</text>
</comment>
<dbReference type="Proteomes" id="UP001327560">
    <property type="component" value="Chromosome 6"/>
</dbReference>
<dbReference type="AlphaFoldDB" id="A0AAQ3KKW6"/>
<dbReference type="EMBL" id="CP136895">
    <property type="protein sequence ID" value="WOL10585.1"/>
    <property type="molecule type" value="Genomic_DNA"/>
</dbReference>
<accession>A0AAQ3KKW6</accession>
<dbReference type="InterPro" id="IPR003137">
    <property type="entry name" value="PA_domain"/>
</dbReference>
<evidence type="ECO:0000313" key="7">
    <source>
        <dbReference type="Proteomes" id="UP001327560"/>
    </source>
</evidence>
<reference evidence="6 7" key="1">
    <citation type="submission" date="2023-10" db="EMBL/GenBank/DDBJ databases">
        <title>Chromosome-scale genome assembly provides insights into flower coloration mechanisms of Canna indica.</title>
        <authorList>
            <person name="Li C."/>
        </authorList>
    </citation>
    <scope>NUCLEOTIDE SEQUENCE [LARGE SCALE GENOMIC DNA]</scope>
    <source>
        <tissue evidence="6">Flower</tissue>
    </source>
</reference>
<comment type="caution">
    <text evidence="3">Lacks conserved residue(s) required for the propagation of feature annotation.</text>
</comment>
<keyword evidence="7" id="KW-1185">Reference proteome</keyword>
<evidence type="ECO:0000256" key="1">
    <source>
        <dbReference type="ARBA" id="ARBA00011073"/>
    </source>
</evidence>
<evidence type="ECO:0000313" key="6">
    <source>
        <dbReference type="EMBL" id="WOL10585.1"/>
    </source>
</evidence>
<dbReference type="Pfam" id="PF00082">
    <property type="entry name" value="Peptidase_S8"/>
    <property type="match status" value="1"/>
</dbReference>
<dbReference type="GO" id="GO:0006508">
    <property type="term" value="P:proteolysis"/>
    <property type="evidence" value="ECO:0007669"/>
    <property type="project" value="UniProtKB-KW"/>
</dbReference>
<dbReference type="PANTHER" id="PTHR10795">
    <property type="entry name" value="PROPROTEIN CONVERTASE SUBTILISIN/KEXIN"/>
    <property type="match status" value="1"/>
</dbReference>
<keyword evidence="2" id="KW-0732">Signal</keyword>
<dbReference type="PROSITE" id="PS51892">
    <property type="entry name" value="SUBTILASE"/>
    <property type="match status" value="1"/>
</dbReference>
<evidence type="ECO:0000256" key="3">
    <source>
        <dbReference type="PROSITE-ProRule" id="PRU01240"/>
    </source>
</evidence>